<reference evidence="1" key="1">
    <citation type="submission" date="2020-05" db="EMBL/GenBank/DDBJ databases">
        <title>Large-scale comparative analyses of tick genomes elucidate their genetic diversity and vector capacities.</title>
        <authorList>
            <person name="Jia N."/>
            <person name="Wang J."/>
            <person name="Shi W."/>
            <person name="Du L."/>
            <person name="Sun Y."/>
            <person name="Zhan W."/>
            <person name="Jiang J."/>
            <person name="Wang Q."/>
            <person name="Zhang B."/>
            <person name="Ji P."/>
            <person name="Sakyi L.B."/>
            <person name="Cui X."/>
            <person name="Yuan T."/>
            <person name="Jiang B."/>
            <person name="Yang W."/>
            <person name="Lam T.T.-Y."/>
            <person name="Chang Q."/>
            <person name="Ding S."/>
            <person name="Wang X."/>
            <person name="Zhu J."/>
            <person name="Ruan X."/>
            <person name="Zhao L."/>
            <person name="Wei J."/>
            <person name="Que T."/>
            <person name="Du C."/>
            <person name="Cheng J."/>
            <person name="Dai P."/>
            <person name="Han X."/>
            <person name="Huang E."/>
            <person name="Gao Y."/>
            <person name="Liu J."/>
            <person name="Shao H."/>
            <person name="Ye R."/>
            <person name="Li L."/>
            <person name="Wei W."/>
            <person name="Wang X."/>
            <person name="Wang C."/>
            <person name="Yang T."/>
            <person name="Huo Q."/>
            <person name="Li W."/>
            <person name="Guo W."/>
            <person name="Chen H."/>
            <person name="Zhou L."/>
            <person name="Ni X."/>
            <person name="Tian J."/>
            <person name="Zhou Y."/>
            <person name="Sheng Y."/>
            <person name="Liu T."/>
            <person name="Pan Y."/>
            <person name="Xia L."/>
            <person name="Li J."/>
            <person name="Zhao F."/>
            <person name="Cao W."/>
        </authorList>
    </citation>
    <scope>NUCLEOTIDE SEQUENCE</scope>
    <source>
        <strain evidence="1">Hyas-2018</strain>
    </source>
</reference>
<comment type="caution">
    <text evidence="1">The sequence shown here is derived from an EMBL/GenBank/DDBJ whole genome shotgun (WGS) entry which is preliminary data.</text>
</comment>
<dbReference type="Proteomes" id="UP000821845">
    <property type="component" value="Chromosome 1"/>
</dbReference>
<keyword evidence="2" id="KW-1185">Reference proteome</keyword>
<proteinExistence type="predicted"/>
<gene>
    <name evidence="1" type="ORF">HPB50_001146</name>
</gene>
<organism evidence="1 2">
    <name type="scientific">Hyalomma asiaticum</name>
    <name type="common">Tick</name>
    <dbReference type="NCBI Taxonomy" id="266040"/>
    <lineage>
        <taxon>Eukaryota</taxon>
        <taxon>Metazoa</taxon>
        <taxon>Ecdysozoa</taxon>
        <taxon>Arthropoda</taxon>
        <taxon>Chelicerata</taxon>
        <taxon>Arachnida</taxon>
        <taxon>Acari</taxon>
        <taxon>Parasitiformes</taxon>
        <taxon>Ixodida</taxon>
        <taxon>Ixodoidea</taxon>
        <taxon>Ixodidae</taxon>
        <taxon>Hyalomminae</taxon>
        <taxon>Hyalomma</taxon>
    </lineage>
</organism>
<accession>A0ACB7TAM1</accession>
<evidence type="ECO:0000313" key="1">
    <source>
        <dbReference type="EMBL" id="KAH6943990.1"/>
    </source>
</evidence>
<dbReference type="EMBL" id="CM023481">
    <property type="protein sequence ID" value="KAH6943990.1"/>
    <property type="molecule type" value="Genomic_DNA"/>
</dbReference>
<protein>
    <submittedName>
        <fullName evidence="1">Uncharacterized protein</fullName>
    </submittedName>
</protein>
<sequence>MVGKKNGVAAVLEEAQENLIVIGCPYHLINLAAKKGATCLPAKFDEVLVNIFYDLEKSAEQKDRLAEFQGMHNFETCANAVAIAAKVSDRITGAVAAFGQFLFECDKAEKPTVPNLSGVVPDLHDSCSFGRCTGRSPARSPKTEGAKRQDGCNPSKESEAFIQEYRTCQLDLALEDEHRRRAPYIAYLVRCRQGLLALQAQLETRLRRTQRDRDVCQTHLATLCVRHFLDPREPRLQAFSRSFQGLTAADEKAQLVEQFLQYLFQQMEVDPTWQMASDIQINLAQHTIERAIMSQIYVHALYPNGDGDVLRDQVLHQHIQKLSRLVTVEHRDLRIPRAYHAESPWPSAQAQLGALAAHKSPQDKVACVAACCASLASLLSAAAGAPAAADDLVPVLVFVLIRANPPHLLSTVQFVETFQRATRCCQGEAAYWWTQFCAAIEFIKTMDY</sequence>
<name>A0ACB7TAM1_HYAAI</name>
<evidence type="ECO:0000313" key="2">
    <source>
        <dbReference type="Proteomes" id="UP000821845"/>
    </source>
</evidence>